<proteinExistence type="predicted"/>
<evidence type="ECO:0000313" key="1">
    <source>
        <dbReference type="EMBL" id="KAL0413429.1"/>
    </source>
</evidence>
<gene>
    <name evidence="1" type="ORF">Sradi_1544600</name>
</gene>
<sequence length="66" mass="7356">MSAWEQGLLSAEATLLRRSLRRCYGVEAQSASQQAWEVLRRQSHWLGPGIVKIGDLEANVIGLHVI</sequence>
<organism evidence="1">
    <name type="scientific">Sesamum radiatum</name>
    <name type="common">Black benniseed</name>
    <dbReference type="NCBI Taxonomy" id="300843"/>
    <lineage>
        <taxon>Eukaryota</taxon>
        <taxon>Viridiplantae</taxon>
        <taxon>Streptophyta</taxon>
        <taxon>Embryophyta</taxon>
        <taxon>Tracheophyta</taxon>
        <taxon>Spermatophyta</taxon>
        <taxon>Magnoliopsida</taxon>
        <taxon>eudicotyledons</taxon>
        <taxon>Gunneridae</taxon>
        <taxon>Pentapetalae</taxon>
        <taxon>asterids</taxon>
        <taxon>lamiids</taxon>
        <taxon>Lamiales</taxon>
        <taxon>Pedaliaceae</taxon>
        <taxon>Sesamum</taxon>
    </lineage>
</organism>
<protein>
    <submittedName>
        <fullName evidence="1">Uncharacterized protein</fullName>
    </submittedName>
</protein>
<reference evidence="1" key="1">
    <citation type="submission" date="2020-06" db="EMBL/GenBank/DDBJ databases">
        <authorList>
            <person name="Li T."/>
            <person name="Hu X."/>
            <person name="Zhang T."/>
            <person name="Song X."/>
            <person name="Zhang H."/>
            <person name="Dai N."/>
            <person name="Sheng W."/>
            <person name="Hou X."/>
            <person name="Wei L."/>
        </authorList>
    </citation>
    <scope>NUCLEOTIDE SEQUENCE</scope>
    <source>
        <strain evidence="1">G02</strain>
        <tissue evidence="1">Leaf</tissue>
    </source>
</reference>
<name>A0AAW2U9A6_SESRA</name>
<dbReference type="AlphaFoldDB" id="A0AAW2U9A6"/>
<reference evidence="1" key="2">
    <citation type="journal article" date="2024" name="Plant">
        <title>Genomic evolution and insights into agronomic trait innovations of Sesamum species.</title>
        <authorList>
            <person name="Miao H."/>
            <person name="Wang L."/>
            <person name="Qu L."/>
            <person name="Liu H."/>
            <person name="Sun Y."/>
            <person name="Le M."/>
            <person name="Wang Q."/>
            <person name="Wei S."/>
            <person name="Zheng Y."/>
            <person name="Lin W."/>
            <person name="Duan Y."/>
            <person name="Cao H."/>
            <person name="Xiong S."/>
            <person name="Wang X."/>
            <person name="Wei L."/>
            <person name="Li C."/>
            <person name="Ma Q."/>
            <person name="Ju M."/>
            <person name="Zhao R."/>
            <person name="Li G."/>
            <person name="Mu C."/>
            <person name="Tian Q."/>
            <person name="Mei H."/>
            <person name="Zhang T."/>
            <person name="Gao T."/>
            <person name="Zhang H."/>
        </authorList>
    </citation>
    <scope>NUCLEOTIDE SEQUENCE</scope>
    <source>
        <strain evidence="1">G02</strain>
    </source>
</reference>
<dbReference type="EMBL" id="JACGWJ010000006">
    <property type="protein sequence ID" value="KAL0413429.1"/>
    <property type="molecule type" value="Genomic_DNA"/>
</dbReference>
<accession>A0AAW2U9A6</accession>
<comment type="caution">
    <text evidence="1">The sequence shown here is derived from an EMBL/GenBank/DDBJ whole genome shotgun (WGS) entry which is preliminary data.</text>
</comment>